<comment type="caution">
    <text evidence="3">The sequence shown here is derived from an EMBL/GenBank/DDBJ whole genome shotgun (WGS) entry which is preliminary data.</text>
</comment>
<dbReference type="SMART" id="SM00181">
    <property type="entry name" value="EGF"/>
    <property type="match status" value="9"/>
</dbReference>
<dbReference type="PANTHER" id="PTHR24044">
    <property type="entry name" value="NOTCH LIGAND FAMILY MEMBER"/>
    <property type="match status" value="1"/>
</dbReference>
<dbReference type="CDD" id="cd00064">
    <property type="entry name" value="FU"/>
    <property type="match status" value="2"/>
</dbReference>
<feature type="domain" description="EGF-like" evidence="2">
    <location>
        <begin position="127"/>
        <end position="166"/>
    </location>
</feature>
<evidence type="ECO:0000259" key="2">
    <source>
        <dbReference type="SMART" id="SM00181"/>
    </source>
</evidence>
<dbReference type="InterPro" id="IPR050906">
    <property type="entry name" value="Notch_signaling"/>
</dbReference>
<dbReference type="OrthoDB" id="406577at2759"/>
<dbReference type="Gene3D" id="2.80.10.50">
    <property type="match status" value="10"/>
</dbReference>
<dbReference type="InterPro" id="IPR000742">
    <property type="entry name" value="EGF"/>
</dbReference>
<feature type="domain" description="EGF-like" evidence="2">
    <location>
        <begin position="1570"/>
        <end position="1609"/>
    </location>
</feature>
<proteinExistence type="predicted"/>
<feature type="region of interest" description="Disordered" evidence="1">
    <location>
        <begin position="508"/>
        <end position="538"/>
    </location>
</feature>
<accession>A0A812SHI5</accession>
<evidence type="ECO:0000313" key="3">
    <source>
        <dbReference type="EMBL" id="CAE7474225.1"/>
    </source>
</evidence>
<organism evidence="3 4">
    <name type="scientific">Symbiodinium natans</name>
    <dbReference type="NCBI Taxonomy" id="878477"/>
    <lineage>
        <taxon>Eukaryota</taxon>
        <taxon>Sar</taxon>
        <taxon>Alveolata</taxon>
        <taxon>Dinophyceae</taxon>
        <taxon>Suessiales</taxon>
        <taxon>Symbiodiniaceae</taxon>
        <taxon>Symbiodinium</taxon>
    </lineage>
</organism>
<feature type="domain" description="EGF-like" evidence="2">
    <location>
        <begin position="1944"/>
        <end position="1983"/>
    </location>
</feature>
<sequence length="2732" mass="305462">MFEKSPKGRARSKVVDAGYGQVALHQAASNRFVKMSNHEPCLQEGPDALECAEAVALILRVRELVRLRPFEGECVRCHGRVALHNSIKNRFVSMCHHGDGCRSPHRDPDALPGGWTWQMFHVLEIKPCHTGGGGHCKTCQNPWHRHVDNHCASCNPGYYRHGHHCHAYGCTGGRDRICGSCVAQHHRRQHDHCGSCNGGHSLRGRRCQSKLLGATVGLHQPNHNRFVNMWGHDLVWTGHRNWDSLPSGWTSTFFRVHFAGDAKIGLHNPRENRWIRLRNNNDMDGAPARHSWETFTAVDAGSGKVALHCRAHNKYMRMPNRHHMDTSPHRNAWDLPWNWGWERFRPMSALLRHGTVVALWNEPHHRFMRMNAHNGHMDGSPSKHLHHFPSGWSWEPFRVVDAGYGQVALHNAANNRFVKMGHDMIRSPGRNWNDLPGGWGAERFTVVDAGHGRVALHHADHNRFVSMCHHGDGCLSPHKAPDHLPGGWTWQMPQRDWVEEGGAKWSEVEWGRGRGRQGEEEEEEEEEVEEAEEVEEPQTSLRQMFHVLEACDVWRDVRRARCQLQTHSPFFNMRRWQAKVHNHCATCNPGYYMHGHHCKAEPLLDKRMPQTRHPEHPRNSQDVLASSPCQSRLLGATVGLHQGNHNRFVNMPLGLAKDPEDLSCWSKDCSSAFAGSPCDRGRGSASLWLVVDLLPRPLRGSSSRGSLMCEGLDMSEKPSESFNASFVQDSRISVPALQVCPVFALHMGGGMRGPFTRCLGRGSTATAYLLAAGIQLCGLTVASRYDSAPREADLPPSSLLAQRLPRHQPRYCQHFWPLQSSKIDDSYEMDMDGAGARHSWETFTAVDAGGGKVALHCRAHNKYMRMPNGHHMDTSPHRNAWDLPGNWGWERFRPVSALLRPGTTVALWNDIHKRYMRMNGHHDKMDGSPKLNNMNDFPAGWSWEPFRVVDAGYGQVALHNAASNRFIKMPSGWGAEKYTVVDAGHGRIALHHAEHNRSLDAPDSEGKREASDQIQLCENGKGTVNVSDIKVHTGVIGSFTADVMDTEERRTGRVRSKVANLAVLRPAAASSLGPLQGALKSPWYRAESLPPGSGPPARWLDLARQMFHVLEARDMAQRDAPVGTWRKTPDAKSLRIVQVHDLTLSHPLIASIGRMRSQIQAKVAFRVKSEIGALLGDHALRHRRRRQLQNVHNHCATCNPGYYMHGHHCKAYSCTGGRDRICHACVAQHDRRQNDHCGSCDGGHVMRGRRCQSRLLGATVALHQANHGRFVNMPLGLAKDAEDLRKTLRTCRVAPAGFADFAHGELACAPEDQLPSGWSSTFFRVHFAGDAKIGLHNPRENRWIRLRNNNDMDGAPARNSWETFTAVDAGHGQVALHCRAHNKYMRMPNGHHMDTSPARNAWDLPSNWGWERFRPVSALLRPGTTVALWNDIHKRYMRMNGHHDKMDGSPKLNNMNEYPSGWSWEPFRVVDAGYGQVALHNAASNRFIKMSSKMHRSPTKNWNQLPTGWGAEKYTVVDAGHGRIALHHADHNRFVSMCHHGASCLSPHKAPDQLPGGWTWQMFHVLEIMPCSTGGGASCKTCQNPANRKVHNHCATCNNGYYLHGKHCKAYSCTSGRDRICKSCVAQHDRRQNDHCGSCDGGHVMRGRRCQSRLLGATVALHQENHGRFVNMWGHDMVWTSKKNSDQLPSGWSSTFFRVHFAGDAKIGLHNPRENKWIRLRDNNDMDGAGARHSWETFTAVDAGSGKVALHCRAHNKYMRMPNGHHMDTSPARNAWDLPSNWGWERFRPVSALLRPGTTVALWNDIHKRFMRMNGHHDKMDGSPKLNNMNEYPSRWSWEPFRVVDAGYGQVALHNAASNRFIKMSSKMHRSPTKNWNQLPTGWGAEKYTVVDAGHGRIALHHADHNRFVSMCKNGDSCLSPHKAPDHLPGDWTWQMFHVLEITPCSTGGGGSCKTCQNPANRKVHNHCATCNNGYYLHGNHCKAYSCTTGRNRLCKSCVAQGDRRQNDHCGSCDGGLVLRGKRCQSLLLGATVAFHQANHGRFVKMRGNNLEWTGKKSSDGLPADWASTFFRVHFAGDAKIGLHNPRANKWIRLRDNKDMDGADHRKSWETFTTVDAGSGKVALHCAAHNKYMRMPNAANMDTSPARNAWDLPSNWGWERFRPVSALLRPGTTVALWNAIHKRYMRMNGHHDIMDGSPKLNDWKEYPSRWSWEPFRVVDAGYGQVALHNAASNRFIKMGGDMIRSPTKNVNDLPGGWGAERFTVVDAGGGRVALHHAVHNRFVSMCDNGDGCVSPHKAPDHLPDTWTWQMFHVLEIKPCSTGGGSNCKTCKDPHYREVTNHCASCNAGHFMDGKRCKEQVYKCETGSGGKCKTCKVPGQRQAENHCASCNAGWELKDKTCKAVACPANSAGTNVGAGCSCNAGYSGTIAAASSSPFYSGSCSAVACPYGSAGTNVPSGCSCFSGYEGAVTATTGSPFYTYNCKSLLVGATIALHGTSHNRFVRMNGENMDRTAAKASDKLPSTWDTTFFRIVDAGAGKIGLYNPKNKKYIRMNKEDMDAVGWRRSWESFSVVDAGKGEVALHSETFNRFIRMRDSANMDASGKSKSLPSGWTWERFKVVQVLLKPGSEIALHNSIFNRFMRMHGDANKMDSSAEKNINALPDGWTWERFKVVDAGFGQVALHSAIHNRFVRMWKSDMDRSGQKDASALPTGWWAERFTVVDCGGGKAGTREF</sequence>
<dbReference type="InterPro" id="IPR009030">
    <property type="entry name" value="Growth_fac_rcpt_cys_sf"/>
</dbReference>
<feature type="domain" description="EGF-like" evidence="2">
    <location>
        <begin position="1213"/>
        <end position="1252"/>
    </location>
</feature>
<feature type="compositionally biased region" description="Basic and acidic residues" evidence="1">
    <location>
        <begin position="508"/>
        <end position="518"/>
    </location>
</feature>
<dbReference type="SMART" id="SM00261">
    <property type="entry name" value="FU"/>
    <property type="match status" value="4"/>
</dbReference>
<name>A0A812SHI5_9DINO</name>
<feature type="domain" description="EGF-like" evidence="2">
    <location>
        <begin position="2318"/>
        <end position="2357"/>
    </location>
</feature>
<reference evidence="3" key="1">
    <citation type="submission" date="2021-02" db="EMBL/GenBank/DDBJ databases">
        <authorList>
            <person name="Dougan E. K."/>
            <person name="Rhodes N."/>
            <person name="Thang M."/>
            <person name="Chan C."/>
        </authorList>
    </citation>
    <scope>NUCLEOTIDE SEQUENCE</scope>
</reference>
<dbReference type="Proteomes" id="UP000604046">
    <property type="component" value="Unassembled WGS sequence"/>
</dbReference>
<dbReference type="SUPFAM" id="SSF57184">
    <property type="entry name" value="Growth factor receptor domain"/>
    <property type="match status" value="4"/>
</dbReference>
<dbReference type="InterPro" id="IPR006212">
    <property type="entry name" value="Furin_repeat"/>
</dbReference>
<evidence type="ECO:0000313" key="4">
    <source>
        <dbReference type="Proteomes" id="UP000604046"/>
    </source>
</evidence>
<feature type="domain" description="EGF-like" evidence="2">
    <location>
        <begin position="1612"/>
        <end position="1651"/>
    </location>
</feature>
<dbReference type="EMBL" id="CAJNDS010002436">
    <property type="protein sequence ID" value="CAE7474225.1"/>
    <property type="molecule type" value="Genomic_DNA"/>
</dbReference>
<protein>
    <recommendedName>
        <fullName evidence="2">EGF-like domain-containing protein</fullName>
    </recommendedName>
</protein>
<keyword evidence="4" id="KW-1185">Reference proteome</keyword>
<evidence type="ECO:0000256" key="1">
    <source>
        <dbReference type="SAM" id="MobiDB-lite"/>
    </source>
</evidence>
<feature type="domain" description="EGF-like" evidence="2">
    <location>
        <begin position="1986"/>
        <end position="2025"/>
    </location>
</feature>
<feature type="domain" description="EGF-like" evidence="2">
    <location>
        <begin position="169"/>
        <end position="208"/>
    </location>
</feature>
<feature type="compositionally biased region" description="Acidic residues" evidence="1">
    <location>
        <begin position="519"/>
        <end position="536"/>
    </location>
</feature>
<dbReference type="CDD" id="cd00257">
    <property type="entry name" value="beta-trefoil_FSCN-like"/>
    <property type="match status" value="12"/>
</dbReference>
<gene>
    <name evidence="3" type="ORF">SNAT2548_LOCUS26642</name>
</gene>
<feature type="domain" description="EGF-like" evidence="2">
    <location>
        <begin position="2362"/>
        <end position="2401"/>
    </location>
</feature>